<evidence type="ECO:0000313" key="1">
    <source>
        <dbReference type="EnsemblMetazoa" id="BGLB026390-PA"/>
    </source>
</evidence>
<evidence type="ECO:0000313" key="2">
    <source>
        <dbReference type="Proteomes" id="UP000076420"/>
    </source>
</evidence>
<reference evidence="1" key="1">
    <citation type="submission" date="2020-05" db="UniProtKB">
        <authorList>
            <consortium name="EnsemblMetazoa"/>
        </authorList>
    </citation>
    <scope>IDENTIFICATION</scope>
    <source>
        <strain evidence="1">BB02</strain>
    </source>
</reference>
<proteinExistence type="predicted"/>
<dbReference type="Proteomes" id="UP000076420">
    <property type="component" value="Unassembled WGS sequence"/>
</dbReference>
<dbReference type="EnsemblMetazoa" id="BGLB026390-RA">
    <property type="protein sequence ID" value="BGLB026390-PA"/>
    <property type="gene ID" value="BGLB026390"/>
</dbReference>
<dbReference type="KEGG" id="bgt:106051944"/>
<gene>
    <name evidence="1" type="primary">106051944</name>
</gene>
<accession>A0A2C9L2X2</accession>
<protein>
    <submittedName>
        <fullName evidence="1">Uncharacterized protein</fullName>
    </submittedName>
</protein>
<name>A0A2C9L2X2_BIOGL</name>
<dbReference type="VEuPathDB" id="VectorBase:BGLAX_027477"/>
<organism evidence="1 2">
    <name type="scientific">Biomphalaria glabrata</name>
    <name type="common">Bloodfluke planorb</name>
    <name type="synonym">Freshwater snail</name>
    <dbReference type="NCBI Taxonomy" id="6526"/>
    <lineage>
        <taxon>Eukaryota</taxon>
        <taxon>Metazoa</taxon>
        <taxon>Spiralia</taxon>
        <taxon>Lophotrochozoa</taxon>
        <taxon>Mollusca</taxon>
        <taxon>Gastropoda</taxon>
        <taxon>Heterobranchia</taxon>
        <taxon>Euthyneura</taxon>
        <taxon>Panpulmonata</taxon>
        <taxon>Hygrophila</taxon>
        <taxon>Lymnaeoidea</taxon>
        <taxon>Planorbidae</taxon>
        <taxon>Biomphalaria</taxon>
    </lineage>
</organism>
<sequence length="254" mass="28429">MTKCTETKIGCFVIKNDVSPKAIIYFHNSVHKIQFNRNSAMSIYPSYIINITALDVGNYTLVCVAENSAEDKLVAYSQISLIVTESILQKPLFKHTITVDDLKRKNISITCVQSEKVSDLNNLTLMCQNETVSTKSSSITVYQEASDKLNCTCKHQYIDSCYRSLENSSNFNLQCTRPVFFVNAGNLLIVNTNVSIQCRGLESENSYSTITLTCLGYTRISNSTSNTWYGLVSKEDHGANCTCTIESLYCTEKE</sequence>
<dbReference type="AlphaFoldDB" id="A0A2C9L2X2"/>
<dbReference type="VEuPathDB" id="VectorBase:BGLB026390"/>